<dbReference type="RefSeq" id="WP_102771145.1">
    <property type="nucleotide sequence ID" value="NZ_POQS01000001.1"/>
</dbReference>
<dbReference type="GO" id="GO:0005948">
    <property type="term" value="C:acetolactate synthase complex"/>
    <property type="evidence" value="ECO:0007669"/>
    <property type="project" value="TreeGrafter"/>
</dbReference>
<evidence type="ECO:0000313" key="9">
    <source>
        <dbReference type="Proteomes" id="UP000235994"/>
    </source>
</evidence>
<organism evidence="8 9">
    <name type="scientific">Achromobacter pulmonis</name>
    <dbReference type="NCBI Taxonomy" id="1389932"/>
    <lineage>
        <taxon>Bacteria</taxon>
        <taxon>Pseudomonadati</taxon>
        <taxon>Pseudomonadota</taxon>
        <taxon>Betaproteobacteria</taxon>
        <taxon>Burkholderiales</taxon>
        <taxon>Alcaligenaceae</taxon>
        <taxon>Achromobacter</taxon>
    </lineage>
</organism>
<evidence type="ECO:0000256" key="4">
    <source>
        <dbReference type="RuleBase" id="RU362132"/>
    </source>
</evidence>
<dbReference type="AlphaFoldDB" id="A0A2N8KP20"/>
<dbReference type="InterPro" id="IPR012000">
    <property type="entry name" value="Thiamin_PyroP_enz_cen_dom"/>
</dbReference>
<gene>
    <name evidence="8" type="ORF">C1I89_02065</name>
</gene>
<proteinExistence type="inferred from homology"/>
<dbReference type="GO" id="GO:0030976">
    <property type="term" value="F:thiamine pyrophosphate binding"/>
    <property type="evidence" value="ECO:0007669"/>
    <property type="project" value="InterPro"/>
</dbReference>
<protein>
    <submittedName>
        <fullName evidence="8">Acetolactate synthase</fullName>
    </submittedName>
</protein>
<feature type="domain" description="Thiamine pyrophosphate enzyme TPP-binding" evidence="6">
    <location>
        <begin position="392"/>
        <end position="542"/>
    </location>
</feature>
<comment type="similarity">
    <text evidence="2 4">Belongs to the TPP enzyme family.</text>
</comment>
<reference evidence="8 9" key="1">
    <citation type="submission" date="2018-01" db="EMBL/GenBank/DDBJ databases">
        <title>The draft genome of an aniline degradation strain ANB-1.</title>
        <authorList>
            <person name="Zhang L."/>
            <person name="Jiang J."/>
        </authorList>
    </citation>
    <scope>NUCLEOTIDE SEQUENCE [LARGE SCALE GENOMIC DNA]</scope>
    <source>
        <strain evidence="8 9">ANB-1</strain>
    </source>
</reference>
<evidence type="ECO:0000313" key="8">
    <source>
        <dbReference type="EMBL" id="PND35201.1"/>
    </source>
</evidence>
<dbReference type="GO" id="GO:0009097">
    <property type="term" value="P:isoleucine biosynthetic process"/>
    <property type="evidence" value="ECO:0007669"/>
    <property type="project" value="TreeGrafter"/>
</dbReference>
<keyword evidence="3 4" id="KW-0786">Thiamine pyrophosphate</keyword>
<dbReference type="InterPro" id="IPR012001">
    <property type="entry name" value="Thiamin_PyroP_enz_TPP-bd_dom"/>
</dbReference>
<feature type="domain" description="Thiamine pyrophosphate enzyme central" evidence="5">
    <location>
        <begin position="197"/>
        <end position="332"/>
    </location>
</feature>
<dbReference type="Gene3D" id="3.40.50.970">
    <property type="match status" value="2"/>
</dbReference>
<dbReference type="Gene3D" id="3.40.50.1220">
    <property type="entry name" value="TPP-binding domain"/>
    <property type="match status" value="1"/>
</dbReference>
<dbReference type="GO" id="GO:0009099">
    <property type="term" value="P:L-valine biosynthetic process"/>
    <property type="evidence" value="ECO:0007669"/>
    <property type="project" value="TreeGrafter"/>
</dbReference>
<dbReference type="Pfam" id="PF00205">
    <property type="entry name" value="TPP_enzyme_M"/>
    <property type="match status" value="1"/>
</dbReference>
<dbReference type="InterPro" id="IPR029061">
    <property type="entry name" value="THDP-binding"/>
</dbReference>
<evidence type="ECO:0000256" key="2">
    <source>
        <dbReference type="ARBA" id="ARBA00007812"/>
    </source>
</evidence>
<dbReference type="SUPFAM" id="SSF52518">
    <property type="entry name" value="Thiamin diphosphate-binding fold (THDP-binding)"/>
    <property type="match status" value="2"/>
</dbReference>
<evidence type="ECO:0000256" key="1">
    <source>
        <dbReference type="ARBA" id="ARBA00001964"/>
    </source>
</evidence>
<accession>A0A2N8KP20</accession>
<dbReference type="GO" id="GO:0050660">
    <property type="term" value="F:flavin adenine dinucleotide binding"/>
    <property type="evidence" value="ECO:0007669"/>
    <property type="project" value="TreeGrafter"/>
</dbReference>
<dbReference type="CDD" id="cd07035">
    <property type="entry name" value="TPP_PYR_POX_like"/>
    <property type="match status" value="1"/>
</dbReference>
<evidence type="ECO:0000259" key="7">
    <source>
        <dbReference type="Pfam" id="PF02776"/>
    </source>
</evidence>
<dbReference type="PANTHER" id="PTHR18968:SF13">
    <property type="entry name" value="ACETOLACTATE SYNTHASE CATALYTIC SUBUNIT, MITOCHONDRIAL"/>
    <property type="match status" value="1"/>
</dbReference>
<comment type="cofactor">
    <cofactor evidence="1">
        <name>thiamine diphosphate</name>
        <dbReference type="ChEBI" id="CHEBI:58937"/>
    </cofactor>
</comment>
<dbReference type="InterPro" id="IPR011766">
    <property type="entry name" value="TPP_enzyme_TPP-bd"/>
</dbReference>
<dbReference type="Pfam" id="PF02775">
    <property type="entry name" value="TPP_enzyme_C"/>
    <property type="match status" value="1"/>
</dbReference>
<dbReference type="EMBL" id="POQS01000001">
    <property type="protein sequence ID" value="PND35201.1"/>
    <property type="molecule type" value="Genomic_DNA"/>
</dbReference>
<dbReference type="SUPFAM" id="SSF52467">
    <property type="entry name" value="DHS-like NAD/FAD-binding domain"/>
    <property type="match status" value="1"/>
</dbReference>
<name>A0A2N8KP20_9BURK</name>
<sequence length="556" mass="59286">MSTPLTGGRVIAEILQAHGVEHVFFMDAILRRALVEMEKLGIRRILAHSEIAAAYMADGYARITGRPAVCMAQSVGAANLGAGLQDAFLAQTPIVALTGRQPAAMQYRNAYQELPHEPMFRSTAKHSMRVDGVEQLPHVLRQAFREAVTGRPGPVHIDVAGHTGDAIGAAVLDGYPAAARPFSSLPGFRAQAQARRVEAAAAMVARAERPVIVADLGVCTSGAQRALRRYAEHASIPVVMSLDAKAVLPEAHPLNGGVAGTYSRACANRIVGAADLVIYAGSVIGDHISHNWTLPAQDVPVIQIDADPAQLGRNYPGALGLAGDTRSVLEQLTQACPAAERAAWVDRVQGYVREWNEAAAPARASDSVPIRPERLCAELSEVLPADAILVSDTGYSSQWSGTYVALRHEGQRYLRAAGSLGWGFPASLGAKFAAPDTTVVCFTGDGGFMYHMPELETALRWGLKTITVVNNNHCLAQGTRSILSAYEGSDGRREEIYHYRPMDFAAIAQAMGAVGLRVTRPADFAAAFEQARASDLPVVIDVVTDAQALAPLPWTP</sequence>
<dbReference type="Pfam" id="PF02776">
    <property type="entry name" value="TPP_enzyme_N"/>
    <property type="match status" value="1"/>
</dbReference>
<evidence type="ECO:0000259" key="6">
    <source>
        <dbReference type="Pfam" id="PF02775"/>
    </source>
</evidence>
<feature type="domain" description="Thiamine pyrophosphate enzyme N-terminal TPP-binding" evidence="7">
    <location>
        <begin position="6"/>
        <end position="114"/>
    </location>
</feature>
<dbReference type="Proteomes" id="UP000235994">
    <property type="component" value="Unassembled WGS sequence"/>
</dbReference>
<dbReference type="PANTHER" id="PTHR18968">
    <property type="entry name" value="THIAMINE PYROPHOSPHATE ENZYMES"/>
    <property type="match status" value="1"/>
</dbReference>
<evidence type="ECO:0000256" key="3">
    <source>
        <dbReference type="ARBA" id="ARBA00023052"/>
    </source>
</evidence>
<dbReference type="InterPro" id="IPR029035">
    <property type="entry name" value="DHS-like_NAD/FAD-binding_dom"/>
</dbReference>
<evidence type="ECO:0000259" key="5">
    <source>
        <dbReference type="Pfam" id="PF00205"/>
    </source>
</evidence>
<dbReference type="InterPro" id="IPR045229">
    <property type="entry name" value="TPP_enz"/>
</dbReference>
<keyword evidence="9" id="KW-1185">Reference proteome</keyword>
<dbReference type="InterPro" id="IPR000399">
    <property type="entry name" value="TPP-bd_CS"/>
</dbReference>
<dbReference type="CDD" id="cd00568">
    <property type="entry name" value="TPP_enzymes"/>
    <property type="match status" value="1"/>
</dbReference>
<dbReference type="GO" id="GO:0000287">
    <property type="term" value="F:magnesium ion binding"/>
    <property type="evidence" value="ECO:0007669"/>
    <property type="project" value="InterPro"/>
</dbReference>
<comment type="caution">
    <text evidence="8">The sequence shown here is derived from an EMBL/GenBank/DDBJ whole genome shotgun (WGS) entry which is preliminary data.</text>
</comment>
<dbReference type="GO" id="GO:0003984">
    <property type="term" value="F:acetolactate synthase activity"/>
    <property type="evidence" value="ECO:0007669"/>
    <property type="project" value="TreeGrafter"/>
</dbReference>
<dbReference type="PROSITE" id="PS00187">
    <property type="entry name" value="TPP_ENZYMES"/>
    <property type="match status" value="1"/>
</dbReference>